<evidence type="ECO:0000256" key="3">
    <source>
        <dbReference type="ARBA" id="ARBA00022553"/>
    </source>
</evidence>
<dbReference type="Pfam" id="PF00072">
    <property type="entry name" value="Response_reg"/>
    <property type="match status" value="1"/>
</dbReference>
<dbReference type="PROSITE" id="PS50110">
    <property type="entry name" value="RESPONSE_REGULATORY"/>
    <property type="match status" value="1"/>
</dbReference>
<evidence type="ECO:0000256" key="7">
    <source>
        <dbReference type="ARBA" id="ARBA00023163"/>
    </source>
</evidence>
<proteinExistence type="predicted"/>
<name>A0A328FHU0_9BACT</name>
<evidence type="ECO:0000256" key="2">
    <source>
        <dbReference type="ARBA" id="ARBA00022490"/>
    </source>
</evidence>
<dbReference type="InterPro" id="IPR001867">
    <property type="entry name" value="OmpR/PhoB-type_DNA-bd"/>
</dbReference>
<keyword evidence="7" id="KW-0804">Transcription</keyword>
<keyword evidence="15" id="KW-1185">Reference proteome</keyword>
<dbReference type="Proteomes" id="UP000248798">
    <property type="component" value="Unassembled WGS sequence"/>
</dbReference>
<dbReference type="Gene3D" id="3.40.50.2300">
    <property type="match status" value="1"/>
</dbReference>
<organism evidence="13 14">
    <name type="scientific">Desulfobacter hydrogenophilus</name>
    <dbReference type="NCBI Taxonomy" id="2291"/>
    <lineage>
        <taxon>Bacteria</taxon>
        <taxon>Pseudomonadati</taxon>
        <taxon>Thermodesulfobacteriota</taxon>
        <taxon>Desulfobacteria</taxon>
        <taxon>Desulfobacterales</taxon>
        <taxon>Desulfobacteraceae</taxon>
        <taxon>Desulfobacter</taxon>
    </lineage>
</organism>
<dbReference type="InterPro" id="IPR001789">
    <property type="entry name" value="Sig_transdc_resp-reg_receiver"/>
</dbReference>
<evidence type="ECO:0000256" key="1">
    <source>
        <dbReference type="ARBA" id="ARBA00004496"/>
    </source>
</evidence>
<dbReference type="InterPro" id="IPR011006">
    <property type="entry name" value="CheY-like_superfamily"/>
</dbReference>
<dbReference type="GO" id="GO:0005829">
    <property type="term" value="C:cytosol"/>
    <property type="evidence" value="ECO:0007669"/>
    <property type="project" value="TreeGrafter"/>
</dbReference>
<dbReference type="Gene3D" id="1.10.10.10">
    <property type="entry name" value="Winged helix-like DNA-binding domain superfamily/Winged helix DNA-binding domain"/>
    <property type="match status" value="1"/>
</dbReference>
<reference evidence="13 14" key="1">
    <citation type="submission" date="2018-06" db="EMBL/GenBank/DDBJ databases">
        <title>Complete Genome Sequence of Desulfobacter hydrogenophilus (DSM3380).</title>
        <authorList>
            <person name="Marietou A."/>
            <person name="Schreiber L."/>
            <person name="Marshall I."/>
            <person name="Jorgensen B."/>
        </authorList>
    </citation>
    <scope>NUCLEOTIDE SEQUENCE [LARGE SCALE GENOMIC DNA]</scope>
    <source>
        <strain evidence="13 14">DSM 3380</strain>
    </source>
</reference>
<dbReference type="AlphaFoldDB" id="A0A328FHU0"/>
<dbReference type="SUPFAM" id="SSF52172">
    <property type="entry name" value="CheY-like"/>
    <property type="match status" value="1"/>
</dbReference>
<evidence type="ECO:0000313" key="15">
    <source>
        <dbReference type="Proteomes" id="UP000293902"/>
    </source>
</evidence>
<sequence>MSQTVLIVDDDAKLIDLLTEYFGENEFRTHAVMLGADALDAIRDDQPDIVILDIMLPDTDGLEVLKQIRAKHAIPVIMLTAKGDDTDRIVGLELGADDYLPKPFNPRELLARIRAILRRQDRTVNESDTVIIRAGDLELNRSTRTLLAKGKNVPLSTTEFNVLEVLMKHPNTVLSREQITNMAQGRSFMADDRSVDIHVSKLRGKIEKHPSSPVRIKTIWGTGYMFINPDS</sequence>
<accession>A0A328FHU0</accession>
<dbReference type="CDD" id="cd17623">
    <property type="entry name" value="REC_OmpR_CpxR"/>
    <property type="match status" value="1"/>
</dbReference>
<dbReference type="SMART" id="SM00862">
    <property type="entry name" value="Trans_reg_C"/>
    <property type="match status" value="1"/>
</dbReference>
<evidence type="ECO:0000256" key="4">
    <source>
        <dbReference type="ARBA" id="ARBA00023012"/>
    </source>
</evidence>
<evidence type="ECO:0000256" key="5">
    <source>
        <dbReference type="ARBA" id="ARBA00023015"/>
    </source>
</evidence>
<dbReference type="EMBL" id="CP036313">
    <property type="protein sequence ID" value="QBH15040.1"/>
    <property type="molecule type" value="Genomic_DNA"/>
</dbReference>
<evidence type="ECO:0000259" key="11">
    <source>
        <dbReference type="PROSITE" id="PS51755"/>
    </source>
</evidence>
<dbReference type="FunFam" id="3.40.50.2300:FF:000001">
    <property type="entry name" value="DNA-binding response regulator PhoB"/>
    <property type="match status" value="1"/>
</dbReference>
<dbReference type="PANTHER" id="PTHR48111:SF4">
    <property type="entry name" value="DNA-BINDING DUAL TRANSCRIPTIONAL REGULATOR OMPR"/>
    <property type="match status" value="1"/>
</dbReference>
<feature type="domain" description="Response regulatory" evidence="10">
    <location>
        <begin position="4"/>
        <end position="117"/>
    </location>
</feature>
<evidence type="ECO:0000259" key="10">
    <source>
        <dbReference type="PROSITE" id="PS50110"/>
    </source>
</evidence>
<dbReference type="CDD" id="cd00383">
    <property type="entry name" value="trans_reg_C"/>
    <property type="match status" value="1"/>
</dbReference>
<dbReference type="InterPro" id="IPR058124">
    <property type="entry name" value="CpxR-like_REC"/>
</dbReference>
<comment type="subcellular location">
    <subcellularLocation>
        <location evidence="1">Cytoplasm</location>
    </subcellularLocation>
</comment>
<reference evidence="12 15" key="2">
    <citation type="submission" date="2019-02" db="EMBL/GenBank/DDBJ databases">
        <title>Complete genome sequence of Desulfobacter hydrogenophilus AcRS1.</title>
        <authorList>
            <person name="Marietou A."/>
            <person name="Lund M.B."/>
            <person name="Marshall I.P.G."/>
            <person name="Schreiber L."/>
            <person name="Jorgensen B."/>
        </authorList>
    </citation>
    <scope>NUCLEOTIDE SEQUENCE [LARGE SCALE GENOMIC DNA]</scope>
    <source>
        <strain evidence="12 15">AcRS1</strain>
    </source>
</reference>
<dbReference type="PROSITE" id="PS51755">
    <property type="entry name" value="OMPR_PHOB"/>
    <property type="match status" value="1"/>
</dbReference>
<feature type="modified residue" description="4-aspartylphosphate" evidence="8">
    <location>
        <position position="53"/>
    </location>
</feature>
<dbReference type="Pfam" id="PF00486">
    <property type="entry name" value="Trans_reg_C"/>
    <property type="match status" value="1"/>
</dbReference>
<protein>
    <submittedName>
        <fullName evidence="12">Response regulator transcription factor</fullName>
    </submittedName>
    <submittedName>
        <fullName evidence="13">Two-component system response regulator OmpR</fullName>
    </submittedName>
</protein>
<keyword evidence="4" id="KW-0902">Two-component regulatory system</keyword>
<dbReference type="InterPro" id="IPR036388">
    <property type="entry name" value="WH-like_DNA-bd_sf"/>
</dbReference>
<dbReference type="PANTHER" id="PTHR48111">
    <property type="entry name" value="REGULATOR OF RPOS"/>
    <property type="match status" value="1"/>
</dbReference>
<dbReference type="Gene3D" id="6.10.250.690">
    <property type="match status" value="1"/>
</dbReference>
<keyword evidence="6 9" id="KW-0238">DNA-binding</keyword>
<dbReference type="SMART" id="SM00448">
    <property type="entry name" value="REC"/>
    <property type="match status" value="1"/>
</dbReference>
<dbReference type="InterPro" id="IPR039420">
    <property type="entry name" value="WalR-like"/>
</dbReference>
<dbReference type="GO" id="GO:0000156">
    <property type="term" value="F:phosphorelay response regulator activity"/>
    <property type="evidence" value="ECO:0007669"/>
    <property type="project" value="TreeGrafter"/>
</dbReference>
<dbReference type="Proteomes" id="UP000293902">
    <property type="component" value="Chromosome"/>
</dbReference>
<keyword evidence="5" id="KW-0805">Transcription regulation</keyword>
<evidence type="ECO:0000313" key="13">
    <source>
        <dbReference type="EMBL" id="RAM02713.1"/>
    </source>
</evidence>
<dbReference type="OrthoDB" id="9793321at2"/>
<keyword evidence="2" id="KW-0963">Cytoplasm</keyword>
<dbReference type="GO" id="GO:0006355">
    <property type="term" value="P:regulation of DNA-templated transcription"/>
    <property type="evidence" value="ECO:0007669"/>
    <property type="project" value="InterPro"/>
</dbReference>
<dbReference type="GO" id="GO:0000976">
    <property type="term" value="F:transcription cis-regulatory region binding"/>
    <property type="evidence" value="ECO:0007669"/>
    <property type="project" value="TreeGrafter"/>
</dbReference>
<dbReference type="FunFam" id="1.10.10.10:FF:000099">
    <property type="entry name" value="Two-component system response regulator TorR"/>
    <property type="match status" value="1"/>
</dbReference>
<dbReference type="RefSeq" id="WP_111954960.1">
    <property type="nucleotide sequence ID" value="NZ_CP036313.1"/>
</dbReference>
<dbReference type="GO" id="GO:0032993">
    <property type="term" value="C:protein-DNA complex"/>
    <property type="evidence" value="ECO:0007669"/>
    <property type="project" value="TreeGrafter"/>
</dbReference>
<gene>
    <name evidence="13" type="ORF">DO021_06625</name>
    <name evidence="12" type="ORF">EYB58_20230</name>
</gene>
<feature type="domain" description="OmpR/PhoB-type" evidence="11">
    <location>
        <begin position="129"/>
        <end position="228"/>
    </location>
</feature>
<evidence type="ECO:0000256" key="8">
    <source>
        <dbReference type="PROSITE-ProRule" id="PRU00169"/>
    </source>
</evidence>
<keyword evidence="3 8" id="KW-0597">Phosphoprotein</keyword>
<dbReference type="EMBL" id="QLNI01000011">
    <property type="protein sequence ID" value="RAM02713.1"/>
    <property type="molecule type" value="Genomic_DNA"/>
</dbReference>
<evidence type="ECO:0000256" key="6">
    <source>
        <dbReference type="ARBA" id="ARBA00023125"/>
    </source>
</evidence>
<evidence type="ECO:0000313" key="14">
    <source>
        <dbReference type="Proteomes" id="UP000248798"/>
    </source>
</evidence>
<evidence type="ECO:0000256" key="9">
    <source>
        <dbReference type="PROSITE-ProRule" id="PRU01091"/>
    </source>
</evidence>
<feature type="DNA-binding region" description="OmpR/PhoB-type" evidence="9">
    <location>
        <begin position="129"/>
        <end position="228"/>
    </location>
</feature>
<evidence type="ECO:0000313" key="12">
    <source>
        <dbReference type="EMBL" id="QBH15040.1"/>
    </source>
</evidence>